<dbReference type="InterPro" id="IPR046350">
    <property type="entry name" value="Cystatin_sf"/>
</dbReference>
<dbReference type="GO" id="GO:0005737">
    <property type="term" value="C:cytoplasm"/>
    <property type="evidence" value="ECO:0007669"/>
    <property type="project" value="TreeGrafter"/>
</dbReference>
<dbReference type="SUPFAM" id="SSF54403">
    <property type="entry name" value="Cystatin/monellin"/>
    <property type="match status" value="1"/>
</dbReference>
<sequence>MLSAFVGLSLLLCTVPFSMAGMVGGFTEQSASDPEYMEKAWKAAKGINDDASNDGPYHMMPIKVLNAKTQVVAGVNHIFEVLFGESSCKKGDLSAAELSAANCTPREGGKRVIYQVSLWEKPWQNFEQFNVKKLRTLAEGEQV</sequence>
<dbReference type="Gene3D" id="3.10.450.10">
    <property type="match status" value="1"/>
</dbReference>
<evidence type="ECO:0000259" key="5">
    <source>
        <dbReference type="SMART" id="SM00043"/>
    </source>
</evidence>
<reference evidence="7" key="1">
    <citation type="submission" date="2020-12" db="UniProtKB">
        <authorList>
            <consortium name="WormBaseParasite"/>
        </authorList>
    </citation>
    <scope>IDENTIFICATION</scope>
    <source>
        <strain evidence="7">MHco3</strain>
    </source>
</reference>
<organism evidence="6 7">
    <name type="scientific">Haemonchus contortus</name>
    <name type="common">Barber pole worm</name>
    <dbReference type="NCBI Taxonomy" id="6289"/>
    <lineage>
        <taxon>Eukaryota</taxon>
        <taxon>Metazoa</taxon>
        <taxon>Ecdysozoa</taxon>
        <taxon>Nematoda</taxon>
        <taxon>Chromadorea</taxon>
        <taxon>Rhabditida</taxon>
        <taxon>Rhabditina</taxon>
        <taxon>Rhabditomorpha</taxon>
        <taxon>Strongyloidea</taxon>
        <taxon>Trichostrongylidae</taxon>
        <taxon>Haemonchus</taxon>
    </lineage>
</organism>
<keyword evidence="2" id="KW-0646">Protease inhibitor</keyword>
<dbReference type="AlphaFoldDB" id="A0A7I4YY82"/>
<keyword evidence="3" id="KW-0789">Thiol protease inhibitor</keyword>
<evidence type="ECO:0000313" key="6">
    <source>
        <dbReference type="Proteomes" id="UP000025227"/>
    </source>
</evidence>
<feature type="chain" id="PRO_5029687405" evidence="4">
    <location>
        <begin position="21"/>
        <end position="143"/>
    </location>
</feature>
<evidence type="ECO:0000256" key="3">
    <source>
        <dbReference type="ARBA" id="ARBA00022704"/>
    </source>
</evidence>
<name>A0A7I4YY82_HAECO</name>
<dbReference type="PANTHER" id="PTHR46186">
    <property type="entry name" value="CYSTATIN"/>
    <property type="match status" value="1"/>
</dbReference>
<evidence type="ECO:0000313" key="7">
    <source>
        <dbReference type="WBParaSite" id="HCON_00152620-00001"/>
    </source>
</evidence>
<dbReference type="Proteomes" id="UP000025227">
    <property type="component" value="Unplaced"/>
</dbReference>
<dbReference type="SMART" id="SM00043">
    <property type="entry name" value="CY"/>
    <property type="match status" value="1"/>
</dbReference>
<dbReference type="GO" id="GO:0004869">
    <property type="term" value="F:cysteine-type endopeptidase inhibitor activity"/>
    <property type="evidence" value="ECO:0007669"/>
    <property type="project" value="UniProtKB-KW"/>
</dbReference>
<dbReference type="CDD" id="cd00042">
    <property type="entry name" value="CY"/>
    <property type="match status" value="1"/>
</dbReference>
<accession>A0A7I4YY82</accession>
<dbReference type="OrthoDB" id="110606at2759"/>
<comment type="similarity">
    <text evidence="1">Belongs to the cystatin family.</text>
</comment>
<dbReference type="WBParaSite" id="HCON_00152620-00001">
    <property type="protein sequence ID" value="HCON_00152620-00001"/>
    <property type="gene ID" value="HCON_00152620"/>
</dbReference>
<keyword evidence="6" id="KW-1185">Reference proteome</keyword>
<protein>
    <submittedName>
        <fullName evidence="7">Cystatin domain-containing protein</fullName>
    </submittedName>
</protein>
<dbReference type="InterPro" id="IPR000010">
    <property type="entry name" value="Cystatin_dom"/>
</dbReference>
<evidence type="ECO:0000256" key="1">
    <source>
        <dbReference type="ARBA" id="ARBA00009403"/>
    </source>
</evidence>
<dbReference type="GO" id="GO:0031982">
    <property type="term" value="C:vesicle"/>
    <property type="evidence" value="ECO:0007669"/>
    <property type="project" value="TreeGrafter"/>
</dbReference>
<proteinExistence type="inferred from homology"/>
<dbReference type="OMA" id="QVTIWEK"/>
<dbReference type="PANTHER" id="PTHR46186:SF2">
    <property type="entry name" value="CYSTATIN"/>
    <property type="match status" value="1"/>
</dbReference>
<evidence type="ECO:0000256" key="2">
    <source>
        <dbReference type="ARBA" id="ARBA00022690"/>
    </source>
</evidence>
<dbReference type="GO" id="GO:0005615">
    <property type="term" value="C:extracellular space"/>
    <property type="evidence" value="ECO:0007669"/>
    <property type="project" value="TreeGrafter"/>
</dbReference>
<feature type="domain" description="Cystatin" evidence="5">
    <location>
        <begin position="21"/>
        <end position="137"/>
    </location>
</feature>
<evidence type="ECO:0000256" key="4">
    <source>
        <dbReference type="SAM" id="SignalP"/>
    </source>
</evidence>
<feature type="signal peptide" evidence="4">
    <location>
        <begin position="1"/>
        <end position="20"/>
    </location>
</feature>
<keyword evidence="4" id="KW-0732">Signal</keyword>
<dbReference type="Pfam" id="PF00031">
    <property type="entry name" value="Cystatin"/>
    <property type="match status" value="1"/>
</dbReference>